<dbReference type="STRING" id="269796.Rru_A0336"/>
<dbReference type="RefSeq" id="WP_011388089.1">
    <property type="nucleotide sequence ID" value="NC_007643.1"/>
</dbReference>
<dbReference type="eggNOG" id="COG2227">
    <property type="taxonomic scope" value="Bacteria"/>
</dbReference>
<gene>
    <name evidence="2" type="ordered locus">Rru_A0336</name>
</gene>
<dbReference type="CDD" id="cd02440">
    <property type="entry name" value="AdoMet_MTases"/>
    <property type="match status" value="1"/>
</dbReference>
<dbReference type="AlphaFoldDB" id="Q2RXK4"/>
<organism evidence="2 3">
    <name type="scientific">Rhodospirillum rubrum (strain ATCC 11170 / ATH 1.1.1 / DSM 467 / LMG 4362 / NCIMB 8255 / S1)</name>
    <dbReference type="NCBI Taxonomy" id="269796"/>
    <lineage>
        <taxon>Bacteria</taxon>
        <taxon>Pseudomonadati</taxon>
        <taxon>Pseudomonadota</taxon>
        <taxon>Alphaproteobacteria</taxon>
        <taxon>Rhodospirillales</taxon>
        <taxon>Rhodospirillaceae</taxon>
        <taxon>Rhodospirillum</taxon>
    </lineage>
</organism>
<dbReference type="Proteomes" id="UP000001929">
    <property type="component" value="Chromosome"/>
</dbReference>
<dbReference type="InterPro" id="IPR041698">
    <property type="entry name" value="Methyltransf_25"/>
</dbReference>
<dbReference type="DNASU" id="3834054"/>
<protein>
    <recommendedName>
        <fullName evidence="1">Methyltransferase domain-containing protein</fullName>
    </recommendedName>
</protein>
<dbReference type="Pfam" id="PF13649">
    <property type="entry name" value="Methyltransf_25"/>
    <property type="match status" value="1"/>
</dbReference>
<dbReference type="EMBL" id="CP000230">
    <property type="protein sequence ID" value="ABC21141.1"/>
    <property type="molecule type" value="Genomic_DNA"/>
</dbReference>
<keyword evidence="3" id="KW-1185">Reference proteome</keyword>
<dbReference type="Gene3D" id="3.40.50.150">
    <property type="entry name" value="Vaccinia Virus protein VP39"/>
    <property type="match status" value="1"/>
</dbReference>
<dbReference type="PhylomeDB" id="Q2RXK4"/>
<dbReference type="PATRIC" id="fig|269796.9.peg.392"/>
<evidence type="ECO:0000313" key="2">
    <source>
        <dbReference type="EMBL" id="ABC21141.1"/>
    </source>
</evidence>
<dbReference type="KEGG" id="rru:Rru_A0336"/>
<dbReference type="SUPFAM" id="SSF53335">
    <property type="entry name" value="S-adenosyl-L-methionine-dependent methyltransferases"/>
    <property type="match status" value="1"/>
</dbReference>
<name>Q2RXK4_RHORT</name>
<dbReference type="EnsemblBacteria" id="ABC21141">
    <property type="protein sequence ID" value="ABC21141"/>
    <property type="gene ID" value="Rru_A0336"/>
</dbReference>
<dbReference type="InterPro" id="IPR029063">
    <property type="entry name" value="SAM-dependent_MTases_sf"/>
</dbReference>
<sequence>MTETQAFFSANRMNWDDRAAIHIRDETQFYGIDALVAGANALTPIEISELGDVGGLRVAHFQCHIGTDTLSVKRMGAAEVVGLDFSPAALGHARDLAKRAGLDAAFVEGSVYDAPSLLGGGFDLVFTSWGTICWLDDLGKWARAIAGVLRVGGRLYFADTHPFALMMEAGENGALRQVFDYETPPESPLIFDDETSYDGSEALIKNARTYEWQHSVSDILNALIQAGISIDFVNEHDALPWEIYKGMEKGPDRLFRMKDGQGKTPLALSIGGTLRQAPAL</sequence>
<proteinExistence type="predicted"/>
<reference evidence="2 3" key="1">
    <citation type="journal article" date="2011" name="Stand. Genomic Sci.">
        <title>Complete genome sequence of Rhodospirillum rubrum type strain (S1).</title>
        <authorList>
            <person name="Munk A.C."/>
            <person name="Copeland A."/>
            <person name="Lucas S."/>
            <person name="Lapidus A."/>
            <person name="Del Rio T.G."/>
            <person name="Barry K."/>
            <person name="Detter J.C."/>
            <person name="Hammon N."/>
            <person name="Israni S."/>
            <person name="Pitluck S."/>
            <person name="Brettin T."/>
            <person name="Bruce D."/>
            <person name="Han C."/>
            <person name="Tapia R."/>
            <person name="Gilna P."/>
            <person name="Schmutz J."/>
            <person name="Larimer F."/>
            <person name="Land M."/>
            <person name="Kyrpides N.C."/>
            <person name="Mavromatis K."/>
            <person name="Richardson P."/>
            <person name="Rohde M."/>
            <person name="Goker M."/>
            <person name="Klenk H.P."/>
            <person name="Zhang Y."/>
            <person name="Roberts G.P."/>
            <person name="Reslewic S."/>
            <person name="Schwartz D.C."/>
        </authorList>
    </citation>
    <scope>NUCLEOTIDE SEQUENCE [LARGE SCALE GENOMIC DNA]</scope>
    <source>
        <strain evidence="3">ATCC 11170 / ATH 1.1.1 / DSM 467 / LMG 4362 / NCIMB 8255 / S1</strain>
    </source>
</reference>
<dbReference type="HOGENOM" id="CLU_065741_0_0_5"/>
<accession>Q2RXK4</accession>
<evidence type="ECO:0000259" key="1">
    <source>
        <dbReference type="Pfam" id="PF13649"/>
    </source>
</evidence>
<feature type="domain" description="Methyltransferase" evidence="1">
    <location>
        <begin position="62"/>
        <end position="153"/>
    </location>
</feature>
<evidence type="ECO:0000313" key="3">
    <source>
        <dbReference type="Proteomes" id="UP000001929"/>
    </source>
</evidence>